<dbReference type="GO" id="GO:0009239">
    <property type="term" value="P:enterobactin biosynthetic process"/>
    <property type="evidence" value="ECO:0007669"/>
    <property type="project" value="TreeGrafter"/>
</dbReference>
<name>A0A558DNP6_9PSEU</name>
<dbReference type="InterPro" id="IPR036736">
    <property type="entry name" value="ACP-like_sf"/>
</dbReference>
<dbReference type="InterPro" id="IPR001242">
    <property type="entry name" value="Condensation_dom"/>
</dbReference>
<dbReference type="EMBL" id="VJWX01000003">
    <property type="protein sequence ID" value="TVT62636.1"/>
    <property type="molecule type" value="Genomic_DNA"/>
</dbReference>
<dbReference type="InterPro" id="IPR000873">
    <property type="entry name" value="AMP-dep_synth/lig_dom"/>
</dbReference>
<dbReference type="Pfam" id="PF00668">
    <property type="entry name" value="Condensation"/>
    <property type="match status" value="1"/>
</dbReference>
<dbReference type="AlphaFoldDB" id="A0A558DNP6"/>
<dbReference type="InterPro" id="IPR042099">
    <property type="entry name" value="ANL_N_sf"/>
</dbReference>
<dbReference type="RefSeq" id="WP_144584844.1">
    <property type="nucleotide sequence ID" value="NZ_VJWX01000003.1"/>
</dbReference>
<organism evidence="3 4">
    <name type="scientific">Amycolatopsis rhizosphaerae</name>
    <dbReference type="NCBI Taxonomy" id="2053003"/>
    <lineage>
        <taxon>Bacteria</taxon>
        <taxon>Bacillati</taxon>
        <taxon>Actinomycetota</taxon>
        <taxon>Actinomycetes</taxon>
        <taxon>Pseudonocardiales</taxon>
        <taxon>Pseudonocardiaceae</taxon>
        <taxon>Amycolatopsis</taxon>
    </lineage>
</organism>
<dbReference type="SUPFAM" id="SSF47336">
    <property type="entry name" value="ACP-like"/>
    <property type="match status" value="1"/>
</dbReference>
<dbReference type="GO" id="GO:0005829">
    <property type="term" value="C:cytosol"/>
    <property type="evidence" value="ECO:0007669"/>
    <property type="project" value="TreeGrafter"/>
</dbReference>
<dbReference type="Pfam" id="PF00550">
    <property type="entry name" value="PP-binding"/>
    <property type="match status" value="1"/>
</dbReference>
<dbReference type="PANTHER" id="PTHR45527:SF1">
    <property type="entry name" value="FATTY ACID SYNTHASE"/>
    <property type="match status" value="1"/>
</dbReference>
<dbReference type="PROSITE" id="PS00455">
    <property type="entry name" value="AMP_BINDING"/>
    <property type="match status" value="1"/>
</dbReference>
<evidence type="ECO:0000259" key="2">
    <source>
        <dbReference type="PROSITE" id="PS50075"/>
    </source>
</evidence>
<dbReference type="InterPro" id="IPR023213">
    <property type="entry name" value="CAT-like_dom_sf"/>
</dbReference>
<protein>
    <submittedName>
        <fullName evidence="3">AMP-binding protein</fullName>
    </submittedName>
</protein>
<dbReference type="GO" id="GO:0008610">
    <property type="term" value="P:lipid biosynthetic process"/>
    <property type="evidence" value="ECO:0007669"/>
    <property type="project" value="UniProtKB-ARBA"/>
</dbReference>
<comment type="caution">
    <text evidence="3">The sequence shown here is derived from an EMBL/GenBank/DDBJ whole genome shotgun (WGS) entry which is preliminary data.</text>
</comment>
<evidence type="ECO:0000256" key="1">
    <source>
        <dbReference type="ARBA" id="ARBA00001957"/>
    </source>
</evidence>
<dbReference type="InterPro" id="IPR020845">
    <property type="entry name" value="AMP-binding_CS"/>
</dbReference>
<proteinExistence type="predicted"/>
<dbReference type="GO" id="GO:0031177">
    <property type="term" value="F:phosphopantetheine binding"/>
    <property type="evidence" value="ECO:0007669"/>
    <property type="project" value="TreeGrafter"/>
</dbReference>
<dbReference type="GO" id="GO:0047527">
    <property type="term" value="F:2,3-dihydroxybenzoate-serine ligase activity"/>
    <property type="evidence" value="ECO:0007669"/>
    <property type="project" value="TreeGrafter"/>
</dbReference>
<dbReference type="Gene3D" id="3.30.300.30">
    <property type="match status" value="1"/>
</dbReference>
<dbReference type="Gene3D" id="1.10.1200.10">
    <property type="entry name" value="ACP-like"/>
    <property type="match status" value="1"/>
</dbReference>
<dbReference type="SUPFAM" id="SSF52777">
    <property type="entry name" value="CoA-dependent acyltransferases"/>
    <property type="match status" value="2"/>
</dbReference>
<dbReference type="GO" id="GO:0043041">
    <property type="term" value="P:amino acid activation for nonribosomal peptide biosynthetic process"/>
    <property type="evidence" value="ECO:0007669"/>
    <property type="project" value="TreeGrafter"/>
</dbReference>
<dbReference type="Gene3D" id="3.30.559.10">
    <property type="entry name" value="Chloramphenicol acetyltransferase-like domain"/>
    <property type="match status" value="3"/>
</dbReference>
<dbReference type="Gene3D" id="3.40.50.12780">
    <property type="entry name" value="N-terminal domain of ligase-like"/>
    <property type="match status" value="1"/>
</dbReference>
<feature type="domain" description="Carrier" evidence="2">
    <location>
        <begin position="890"/>
        <end position="964"/>
    </location>
</feature>
<dbReference type="GO" id="GO:0009366">
    <property type="term" value="C:enterobactin synthetase complex"/>
    <property type="evidence" value="ECO:0007669"/>
    <property type="project" value="TreeGrafter"/>
</dbReference>
<dbReference type="InterPro" id="IPR045851">
    <property type="entry name" value="AMP-bd_C_sf"/>
</dbReference>
<reference evidence="3 4" key="1">
    <citation type="submission" date="2019-07" db="EMBL/GenBank/DDBJ databases">
        <authorList>
            <person name="Duangmal K."/>
            <person name="Teo W.F.A."/>
        </authorList>
    </citation>
    <scope>NUCLEOTIDE SEQUENCE [LARGE SCALE GENOMIC DNA]</scope>
    <source>
        <strain evidence="3 4">TBRC 6029</strain>
    </source>
</reference>
<gene>
    <name evidence="3" type="ORF">FNH05_00825</name>
</gene>
<sequence length="964" mass="104448">MTPTASSPAQERLWLLEQARPGEVRQRTQLVVELAGQLEVASLRRALDAVATANAAELAFDDRPNAPTSSDPESVARWVREVIRQPLPMTPVLRAVLLPLGAREHVLVLVAHRAAVDERSMRVLFHDLVAAYRSPAEGEDRPAPTRRGQQAPIRDADLGFWLTQLADADYGVVPPPDLPPAAEPAAETGRSSVSLDRQVLTSLAGRLTGEAPLSAILLTAYVQLLARYTGEYDLTVALPGMVLRVDLTDNPAFRQAARRVNSVVTAAGEHDSVPVEILLAELTPEHYLAHGPLAQAGFEFAAPLPESAESAGLRMTVLDIAHPNPEYPFTLRVKALAGEPIVELLYRADRYSEGFATTFLRAYRTLLQRVAANPGLAVQDVRLAAVEPRGPQRTVRRYPRVTELVERAMANDPGAPAIVSGDRSWSYRELHERAGEFAEGLRSAGHRTGETVALCTATRSFDLYASLLGVWRAGGVLVLVDPALSGQAREQRLNQARARTVVVFDDEQGFSTVRRDGSAGTRFSGDDPAYIFFTSGTTGTPKALLGEHNSLSHFILWQQEEFEFRPSDRCAQLTSLFTDGMLRDIFTPLASGSSVHIPADGAVHPSDPAILGWLKKSAVTRAHTMPALSSRWLGETAAVGPLEDLRLLFFSGEPLTGALATRWHAVAPGAGLVNLYGTSECTMIQAFHRVGRSQDTLVHPAGQAMAGAELLVRTPSGTSCGPGEIGEVHIHTPYASAGYIGRTDSAFVRSGDDPAARVFRAGDRARLRANGTLEVFGRSSDGERGRAGKVDPEQVNALLARQRGVRASAVVRLDRAEPLPRFAAFVVLDRPRATTPAEIRRALRAHLPPAALPDHIRLLPDLPVNDVGKLDRRALRTLFAEQQATEGDAFSRSPVARKVADVWCEVLRLAGIAPDDHFFELGGDPREAVDVVRRLRSELATPLDIDAVFTAPVLSEFVLTVEHA</sequence>
<evidence type="ECO:0000313" key="3">
    <source>
        <dbReference type="EMBL" id="TVT62636.1"/>
    </source>
</evidence>
<evidence type="ECO:0000313" key="4">
    <source>
        <dbReference type="Proteomes" id="UP000320011"/>
    </source>
</evidence>
<comment type="cofactor">
    <cofactor evidence="1">
        <name>pantetheine 4'-phosphate</name>
        <dbReference type="ChEBI" id="CHEBI:47942"/>
    </cofactor>
</comment>
<dbReference type="InterPro" id="IPR009081">
    <property type="entry name" value="PP-bd_ACP"/>
</dbReference>
<dbReference type="Proteomes" id="UP000320011">
    <property type="component" value="Unassembled WGS sequence"/>
</dbReference>
<dbReference type="SUPFAM" id="SSF56801">
    <property type="entry name" value="Acetyl-CoA synthetase-like"/>
    <property type="match status" value="1"/>
</dbReference>
<accession>A0A558DNP6</accession>
<dbReference type="InterPro" id="IPR025110">
    <property type="entry name" value="AMP-bd_C"/>
</dbReference>
<dbReference type="PROSITE" id="PS50075">
    <property type="entry name" value="CARRIER"/>
    <property type="match status" value="1"/>
</dbReference>
<reference evidence="3 4" key="2">
    <citation type="submission" date="2019-08" db="EMBL/GenBank/DDBJ databases">
        <title>Amycolatopsis acidicola sp. nov., isolated from peat swamp forest soil.</title>
        <authorList>
            <person name="Srisuk N."/>
        </authorList>
    </citation>
    <scope>NUCLEOTIDE SEQUENCE [LARGE SCALE GENOMIC DNA]</scope>
    <source>
        <strain evidence="3 4">TBRC 6029</strain>
    </source>
</reference>
<dbReference type="Pfam" id="PF13193">
    <property type="entry name" value="AMP-binding_C"/>
    <property type="match status" value="1"/>
</dbReference>
<dbReference type="Pfam" id="PF00501">
    <property type="entry name" value="AMP-binding"/>
    <property type="match status" value="1"/>
</dbReference>
<dbReference type="OrthoDB" id="4477213at2"/>
<keyword evidence="4" id="KW-1185">Reference proteome</keyword>
<dbReference type="Gene3D" id="3.30.559.30">
    <property type="entry name" value="Nonribosomal peptide synthetase, condensation domain"/>
    <property type="match status" value="2"/>
</dbReference>
<dbReference type="PANTHER" id="PTHR45527">
    <property type="entry name" value="NONRIBOSOMAL PEPTIDE SYNTHETASE"/>
    <property type="match status" value="1"/>
</dbReference>